<sequence>MLRLLVIYAILFACSNGCITSPDMEDDELPEAETTTVEVTTSVLTSTIATTTFTSTSTPTTVTSTSTPTTMTSTLTISVAMDPCMGCMLGNQMSSDWGDYSPPNMCGGDTLGTSPWTSFTYTDMSTATSCIWEVTCNGLDNSAYITNYGTPMADCRRTGYGPDTLTLECQPDMTFHDTVSGNIVNAFMCEGP</sequence>
<comment type="caution">
    <text evidence="2">The sequence shown here is derived from an EMBL/GenBank/DDBJ whole genome shotgun (WGS) entry which is preliminary data.</text>
</comment>
<dbReference type="Proteomes" id="UP000218231">
    <property type="component" value="Unassembled WGS sequence"/>
</dbReference>
<organism evidence="2 3">
    <name type="scientific">Diploscapter pachys</name>
    <dbReference type="NCBI Taxonomy" id="2018661"/>
    <lineage>
        <taxon>Eukaryota</taxon>
        <taxon>Metazoa</taxon>
        <taxon>Ecdysozoa</taxon>
        <taxon>Nematoda</taxon>
        <taxon>Chromadorea</taxon>
        <taxon>Rhabditida</taxon>
        <taxon>Rhabditina</taxon>
        <taxon>Rhabditomorpha</taxon>
        <taxon>Rhabditoidea</taxon>
        <taxon>Rhabditidae</taxon>
        <taxon>Diploscapter</taxon>
    </lineage>
</organism>
<evidence type="ECO:0000256" key="1">
    <source>
        <dbReference type="SAM" id="SignalP"/>
    </source>
</evidence>
<reference evidence="2 3" key="1">
    <citation type="journal article" date="2017" name="Curr. Biol.">
        <title>Genome architecture and evolution of a unichromosomal asexual nematode.</title>
        <authorList>
            <person name="Fradin H."/>
            <person name="Zegar C."/>
            <person name="Gutwein M."/>
            <person name="Lucas J."/>
            <person name="Kovtun M."/>
            <person name="Corcoran D."/>
            <person name="Baugh L.R."/>
            <person name="Kiontke K."/>
            <person name="Gunsalus K."/>
            <person name="Fitch D.H."/>
            <person name="Piano F."/>
        </authorList>
    </citation>
    <scope>NUCLEOTIDE SEQUENCE [LARGE SCALE GENOMIC DNA]</scope>
    <source>
        <strain evidence="2">PF1309</strain>
    </source>
</reference>
<protein>
    <recommendedName>
        <fullName evidence="4">CUB domain-containing protein</fullName>
    </recommendedName>
</protein>
<feature type="chain" id="PRO_5012313472" description="CUB domain-containing protein" evidence="1">
    <location>
        <begin position="21"/>
        <end position="192"/>
    </location>
</feature>
<proteinExistence type="predicted"/>
<evidence type="ECO:0000313" key="3">
    <source>
        <dbReference type="Proteomes" id="UP000218231"/>
    </source>
</evidence>
<dbReference type="AlphaFoldDB" id="A0A2A2JTW7"/>
<dbReference type="EMBL" id="LIAE01010221">
    <property type="protein sequence ID" value="PAV65098.1"/>
    <property type="molecule type" value="Genomic_DNA"/>
</dbReference>
<feature type="signal peptide" evidence="1">
    <location>
        <begin position="1"/>
        <end position="20"/>
    </location>
</feature>
<accession>A0A2A2JTW7</accession>
<evidence type="ECO:0000313" key="2">
    <source>
        <dbReference type="EMBL" id="PAV65098.1"/>
    </source>
</evidence>
<gene>
    <name evidence="2" type="ORF">WR25_22287</name>
</gene>
<evidence type="ECO:0008006" key="4">
    <source>
        <dbReference type="Google" id="ProtNLM"/>
    </source>
</evidence>
<keyword evidence="3" id="KW-1185">Reference proteome</keyword>
<keyword evidence="1" id="KW-0732">Signal</keyword>
<name>A0A2A2JTW7_9BILA</name>